<feature type="domain" description="PPIase cyclophilin-type" evidence="6">
    <location>
        <begin position="693"/>
        <end position="858"/>
    </location>
</feature>
<keyword evidence="5" id="KW-0812">Transmembrane</keyword>
<dbReference type="InterPro" id="IPR002130">
    <property type="entry name" value="Cyclophilin-type_PPIase_dom"/>
</dbReference>
<evidence type="ECO:0000259" key="7">
    <source>
        <dbReference type="PROSITE" id="PS51203"/>
    </source>
</evidence>
<evidence type="ECO:0000259" key="6">
    <source>
        <dbReference type="PROSITE" id="PS50072"/>
    </source>
</evidence>
<feature type="transmembrane region" description="Helical" evidence="5">
    <location>
        <begin position="58"/>
        <end position="83"/>
    </location>
</feature>
<dbReference type="GO" id="GO:0016018">
    <property type="term" value="F:cyclosporin A binding"/>
    <property type="evidence" value="ECO:0007669"/>
    <property type="project" value="TreeGrafter"/>
</dbReference>
<name>A0A812KKR5_9DINO</name>
<dbReference type="OrthoDB" id="441317at2759"/>
<dbReference type="SUPFAM" id="SSF52200">
    <property type="entry name" value="Toll/Interleukin receptor TIR domain"/>
    <property type="match status" value="1"/>
</dbReference>
<comment type="catalytic activity">
    <reaction evidence="1">
        <text>[protein]-peptidylproline (omega=180) = [protein]-peptidylproline (omega=0)</text>
        <dbReference type="Rhea" id="RHEA:16237"/>
        <dbReference type="Rhea" id="RHEA-COMP:10747"/>
        <dbReference type="Rhea" id="RHEA-COMP:10748"/>
        <dbReference type="ChEBI" id="CHEBI:83833"/>
        <dbReference type="ChEBI" id="CHEBI:83834"/>
        <dbReference type="EC" id="5.2.1.8"/>
    </reaction>
</comment>
<sequence>MRGVSLAVCLSGFGQHWANSGAGSMYQTSKTSYDLSYRIKTLDHFLSHDWKTSRWSKLLTLLIVFNLRAATTITLITSVFLGARQAMNFFRSEINAFPYVVFITVLCFWQRIRCILRRRTVFLDKLCIAQHDPELKAAGIMGLAAFLDVSKELVVLWSPRYFTRLWCAYELASYMRDPKQRRPLRIIPVAMSWILAFMFLNLAMVMITFEVAIDLLPTGSGWGSMSWDAYPPLIAIIGSACGVVFPVVFYLGTHLVLDLQALEQQLSEFLAEESVCFCCSNDHRHPVTGQTLVCDRTLVYDKLRQWYGRDEDLGEEYLDRFNTVVRMRLGETVLQGTRRMKMPFAHCVYLAAAAAAPKLTDAAREATMEVFRDGSTPGTFLLSALSHALLFWVFHIAVFLFYMWLQFKVCQVGAHLMRTFPLKCLVVVFAPLTIAVAGSTWVALGIVNNWLKRPGGFEREVLDLCFFGITLLLVRGSVLLSLTVCGVRLPISFFCFMEDVSQARSAGRWGNPNRVEPCHATLLAPAVACLVGAGAASSGSHRPRRRASAKTGLRAFRRDLTLEGYPIHANGYYWTLSKCTEAVIIYIPIADDVKKQDVIFDCRDGILKAGLVPEKGGLVINDKLLYEVDVVESYFMLDDGEYKERCIVIWLEKRTREQVWYAYDRFEPVSERFLLQSERKKSELKYEITEKCFFDIEIDEKPMGRIVIGLYGEDMPRTVENFKCLCTGEKGTSESTGEPLHYKGTRFHRVVPGFCIQGGQTFENEEGSGGESIYGPTFEDENLRSKFRDKGLLAMANGGPNTNGSQFFITTKKAEHLNFKYVGFGEVLKGYEVVKAIESLGTKSGEPEENAVIADCGTMDFDEGEKEKLKYRRTQVP</sequence>
<dbReference type="PROSITE" id="PS51203">
    <property type="entry name" value="CS"/>
    <property type="match status" value="1"/>
</dbReference>
<dbReference type="InterPro" id="IPR029000">
    <property type="entry name" value="Cyclophilin-like_dom_sf"/>
</dbReference>
<dbReference type="Gene3D" id="2.40.100.10">
    <property type="entry name" value="Cyclophilin-like"/>
    <property type="match status" value="1"/>
</dbReference>
<dbReference type="GO" id="GO:0003755">
    <property type="term" value="F:peptidyl-prolyl cis-trans isomerase activity"/>
    <property type="evidence" value="ECO:0007669"/>
    <property type="project" value="UniProtKB-KW"/>
</dbReference>
<keyword evidence="5" id="KW-1133">Transmembrane helix</keyword>
<dbReference type="FunFam" id="2.40.100.10:FF:000025">
    <property type="entry name" value="Peptidyl-prolyl cis-trans isomerase CYP19-2"/>
    <property type="match status" value="1"/>
</dbReference>
<dbReference type="GO" id="GO:0005737">
    <property type="term" value="C:cytoplasm"/>
    <property type="evidence" value="ECO:0007669"/>
    <property type="project" value="TreeGrafter"/>
</dbReference>
<evidence type="ECO:0000256" key="2">
    <source>
        <dbReference type="ARBA" id="ARBA00013194"/>
    </source>
</evidence>
<keyword evidence="5" id="KW-0472">Membrane</keyword>
<protein>
    <recommendedName>
        <fullName evidence="2">peptidylprolyl isomerase</fullName>
        <ecNumber evidence="2">5.2.1.8</ecNumber>
    </recommendedName>
</protein>
<evidence type="ECO:0000313" key="8">
    <source>
        <dbReference type="EMBL" id="CAE7225746.1"/>
    </source>
</evidence>
<dbReference type="EC" id="5.2.1.8" evidence="2"/>
<dbReference type="PROSITE" id="PS50072">
    <property type="entry name" value="CSA_PPIASE_2"/>
    <property type="match status" value="1"/>
</dbReference>
<feature type="transmembrane region" description="Helical" evidence="5">
    <location>
        <begin position="425"/>
        <end position="446"/>
    </location>
</feature>
<proteinExistence type="predicted"/>
<feature type="transmembrane region" description="Helical" evidence="5">
    <location>
        <begin position="229"/>
        <end position="251"/>
    </location>
</feature>
<feature type="transmembrane region" description="Helical" evidence="5">
    <location>
        <begin position="380"/>
        <end position="405"/>
    </location>
</feature>
<dbReference type="Pfam" id="PF00160">
    <property type="entry name" value="Pro_isomerase"/>
    <property type="match status" value="1"/>
</dbReference>
<dbReference type="GO" id="GO:0006457">
    <property type="term" value="P:protein folding"/>
    <property type="evidence" value="ECO:0007669"/>
    <property type="project" value="TreeGrafter"/>
</dbReference>
<reference evidence="8" key="1">
    <citation type="submission" date="2021-02" db="EMBL/GenBank/DDBJ databases">
        <authorList>
            <person name="Dougan E. K."/>
            <person name="Rhodes N."/>
            <person name="Thang M."/>
            <person name="Chan C."/>
        </authorList>
    </citation>
    <scope>NUCLEOTIDE SEQUENCE</scope>
</reference>
<feature type="domain" description="CS" evidence="7">
    <location>
        <begin position="567"/>
        <end position="664"/>
    </location>
</feature>
<keyword evidence="9" id="KW-1185">Reference proteome</keyword>
<dbReference type="AlphaFoldDB" id="A0A812KKR5"/>
<feature type="transmembrane region" description="Helical" evidence="5">
    <location>
        <begin position="89"/>
        <end position="109"/>
    </location>
</feature>
<dbReference type="InterPro" id="IPR035897">
    <property type="entry name" value="Toll_tir_struct_dom_sf"/>
</dbReference>
<dbReference type="SUPFAM" id="SSF49764">
    <property type="entry name" value="HSP20-like chaperones"/>
    <property type="match status" value="1"/>
</dbReference>
<dbReference type="InterPro" id="IPR007052">
    <property type="entry name" value="CS_dom"/>
</dbReference>
<evidence type="ECO:0000313" key="9">
    <source>
        <dbReference type="Proteomes" id="UP000604046"/>
    </source>
</evidence>
<feature type="transmembrane region" description="Helical" evidence="5">
    <location>
        <begin position="186"/>
        <end position="209"/>
    </location>
</feature>
<evidence type="ECO:0000256" key="3">
    <source>
        <dbReference type="ARBA" id="ARBA00023110"/>
    </source>
</evidence>
<keyword evidence="4" id="KW-0413">Isomerase</keyword>
<dbReference type="Gene3D" id="2.60.40.790">
    <property type="match status" value="1"/>
</dbReference>
<evidence type="ECO:0000256" key="4">
    <source>
        <dbReference type="ARBA" id="ARBA00023235"/>
    </source>
</evidence>
<dbReference type="SUPFAM" id="SSF50891">
    <property type="entry name" value="Cyclophilin-like"/>
    <property type="match status" value="1"/>
</dbReference>
<dbReference type="PANTHER" id="PTHR11071">
    <property type="entry name" value="PEPTIDYL-PROLYL CIS-TRANS ISOMERASE"/>
    <property type="match status" value="1"/>
</dbReference>
<dbReference type="PANTHER" id="PTHR11071:SF561">
    <property type="entry name" value="PEPTIDYL-PROLYL CIS-TRANS ISOMERASE D-RELATED"/>
    <property type="match status" value="1"/>
</dbReference>
<evidence type="ECO:0000256" key="5">
    <source>
        <dbReference type="SAM" id="Phobius"/>
    </source>
</evidence>
<gene>
    <name evidence="8" type="primary">cypB</name>
    <name evidence="8" type="ORF">SNAT2548_LOCUS8722</name>
</gene>
<organism evidence="8 9">
    <name type="scientific">Symbiodinium natans</name>
    <dbReference type="NCBI Taxonomy" id="878477"/>
    <lineage>
        <taxon>Eukaryota</taxon>
        <taxon>Sar</taxon>
        <taxon>Alveolata</taxon>
        <taxon>Dinophyceae</taxon>
        <taxon>Suessiales</taxon>
        <taxon>Symbiodiniaceae</taxon>
        <taxon>Symbiodinium</taxon>
    </lineage>
</organism>
<feature type="transmembrane region" description="Helical" evidence="5">
    <location>
        <begin position="343"/>
        <end position="360"/>
    </location>
</feature>
<keyword evidence="3" id="KW-0697">Rotamase</keyword>
<comment type="caution">
    <text evidence="8">The sequence shown here is derived from an EMBL/GenBank/DDBJ whole genome shotgun (WGS) entry which is preliminary data.</text>
</comment>
<dbReference type="InterPro" id="IPR008978">
    <property type="entry name" value="HSP20-like_chaperone"/>
</dbReference>
<dbReference type="Pfam" id="PF04969">
    <property type="entry name" value="CS"/>
    <property type="match status" value="1"/>
</dbReference>
<dbReference type="PRINTS" id="PR00153">
    <property type="entry name" value="CSAPPISMRASE"/>
</dbReference>
<accession>A0A812KKR5</accession>
<evidence type="ECO:0000256" key="1">
    <source>
        <dbReference type="ARBA" id="ARBA00000971"/>
    </source>
</evidence>
<dbReference type="Proteomes" id="UP000604046">
    <property type="component" value="Unassembled WGS sequence"/>
</dbReference>
<dbReference type="EMBL" id="CAJNDS010000657">
    <property type="protein sequence ID" value="CAE7225746.1"/>
    <property type="molecule type" value="Genomic_DNA"/>
</dbReference>